<dbReference type="InterPro" id="IPR009061">
    <property type="entry name" value="DNA-bd_dom_put_sf"/>
</dbReference>
<keyword evidence="2" id="KW-1185">Reference proteome</keyword>
<sequence>MNAVNILEGYAKRNELAAAIGVTERTIARWTDQPNGLPVTKIGNRVFYRLESARNWIAEREVSRNPVARGWGRR</sequence>
<gene>
    <name evidence="1" type="ORF">V1479_10250</name>
</gene>
<evidence type="ECO:0000313" key="2">
    <source>
        <dbReference type="Proteomes" id="UP001559025"/>
    </source>
</evidence>
<dbReference type="RefSeq" id="WP_368802793.1">
    <property type="nucleotide sequence ID" value="NZ_JAZHFV010000002.1"/>
</dbReference>
<accession>A0ABV3WSN8</accession>
<comment type="caution">
    <text evidence="1">The sequence shown here is derived from an EMBL/GenBank/DDBJ whole genome shotgun (WGS) entry which is preliminary data.</text>
</comment>
<evidence type="ECO:0000313" key="1">
    <source>
        <dbReference type="EMBL" id="MEX4007684.1"/>
    </source>
</evidence>
<dbReference type="SUPFAM" id="SSF46955">
    <property type="entry name" value="Putative DNA-binding domain"/>
    <property type="match status" value="1"/>
</dbReference>
<reference evidence="1 2" key="1">
    <citation type="submission" date="2024-01" db="EMBL/GenBank/DDBJ databases">
        <title>New evidence supports the origin of RcGTA from prophage.</title>
        <authorList>
            <person name="Xu Y."/>
            <person name="Liu B."/>
            <person name="Chen F."/>
        </authorList>
    </citation>
    <scope>NUCLEOTIDE SEQUENCE [LARGE SCALE GENOMIC DNA]</scope>
    <source>
        <strain evidence="1 2">CBW1107-2</strain>
    </source>
</reference>
<dbReference type="Proteomes" id="UP001559025">
    <property type="component" value="Unassembled WGS sequence"/>
</dbReference>
<protein>
    <recommendedName>
        <fullName evidence="3">Helix-turn-helix domain-containing protein</fullName>
    </recommendedName>
</protein>
<dbReference type="InterPro" id="IPR036388">
    <property type="entry name" value="WH-like_DNA-bd_sf"/>
</dbReference>
<name>A0ABV3WSN8_9HYPH</name>
<evidence type="ECO:0008006" key="3">
    <source>
        <dbReference type="Google" id="ProtNLM"/>
    </source>
</evidence>
<dbReference type="Gene3D" id="1.10.10.10">
    <property type="entry name" value="Winged helix-like DNA-binding domain superfamily/Winged helix DNA-binding domain"/>
    <property type="match status" value="1"/>
</dbReference>
<organism evidence="1 2">
    <name type="scientific">Neoaquamicrobium sediminum</name>
    <dbReference type="NCBI Taxonomy" id="1849104"/>
    <lineage>
        <taxon>Bacteria</taxon>
        <taxon>Pseudomonadati</taxon>
        <taxon>Pseudomonadota</taxon>
        <taxon>Alphaproteobacteria</taxon>
        <taxon>Hyphomicrobiales</taxon>
        <taxon>Phyllobacteriaceae</taxon>
        <taxon>Neoaquamicrobium</taxon>
    </lineage>
</organism>
<dbReference type="EMBL" id="JAZHFV010000002">
    <property type="protein sequence ID" value="MEX4007684.1"/>
    <property type="molecule type" value="Genomic_DNA"/>
</dbReference>
<proteinExistence type="predicted"/>